<reference evidence="2" key="2">
    <citation type="journal article" date="2013" name="Mar. Genomics">
        <title>Expression of sulfatases in Rhodopirellula baltica and the diversity of sulfatases in the genus Rhodopirellula.</title>
        <authorList>
            <person name="Wegner C.E."/>
            <person name="Richter-Heitmann T."/>
            <person name="Klindworth A."/>
            <person name="Klockow C."/>
            <person name="Richter M."/>
            <person name="Achstetter T."/>
            <person name="Glockner F.O."/>
            <person name="Harder J."/>
        </authorList>
    </citation>
    <scope>NUCLEOTIDE SEQUENCE [LARGE SCALE GENOMIC DNA]</scope>
    <source>
        <strain evidence="2">6C</strain>
    </source>
</reference>
<dbReference type="AlphaFoldDB" id="M2ATU8"/>
<feature type="region of interest" description="Disordered" evidence="1">
    <location>
        <begin position="1"/>
        <end position="40"/>
    </location>
</feature>
<sequence length="40" mass="4854">MCYHDSTLSDPVNVLQRKNRHDRFNRTRRPRDSTIFGVHQ</sequence>
<evidence type="ECO:0000313" key="2">
    <source>
        <dbReference type="EMBL" id="EMB16132.1"/>
    </source>
</evidence>
<gene>
    <name evidence="2" type="ORF">RE6C_03156</name>
</gene>
<feature type="compositionally biased region" description="Basic residues" evidence="1">
    <location>
        <begin position="17"/>
        <end position="29"/>
    </location>
</feature>
<evidence type="ECO:0000313" key="3">
    <source>
        <dbReference type="Proteomes" id="UP000011529"/>
    </source>
</evidence>
<keyword evidence="3" id="KW-1185">Reference proteome</keyword>
<comment type="caution">
    <text evidence="2">The sequence shown here is derived from an EMBL/GenBank/DDBJ whole genome shotgun (WGS) entry which is preliminary data.</text>
</comment>
<evidence type="ECO:0000256" key="1">
    <source>
        <dbReference type="SAM" id="MobiDB-lite"/>
    </source>
</evidence>
<feature type="compositionally biased region" description="Polar residues" evidence="1">
    <location>
        <begin position="1"/>
        <end position="10"/>
    </location>
</feature>
<dbReference type="EMBL" id="ANMO01000133">
    <property type="protein sequence ID" value="EMB16132.1"/>
    <property type="molecule type" value="Genomic_DNA"/>
</dbReference>
<dbReference type="Proteomes" id="UP000011529">
    <property type="component" value="Unassembled WGS sequence"/>
</dbReference>
<accession>M2ATU8</accession>
<dbReference type="PATRIC" id="fig|1263867.3.peg.3374"/>
<organism evidence="2 3">
    <name type="scientific">Rhodopirellula europaea 6C</name>
    <dbReference type="NCBI Taxonomy" id="1263867"/>
    <lineage>
        <taxon>Bacteria</taxon>
        <taxon>Pseudomonadati</taxon>
        <taxon>Planctomycetota</taxon>
        <taxon>Planctomycetia</taxon>
        <taxon>Pirellulales</taxon>
        <taxon>Pirellulaceae</taxon>
        <taxon>Rhodopirellula</taxon>
    </lineage>
</organism>
<proteinExistence type="predicted"/>
<protein>
    <submittedName>
        <fullName evidence="2">Uncharacterized protein</fullName>
    </submittedName>
</protein>
<reference evidence="2" key="1">
    <citation type="submission" date="2012-11" db="EMBL/GenBank/DDBJ databases">
        <title>Permanent draft genomes of Rhodopirellula europaea strain SH398 and 6C.</title>
        <authorList>
            <person name="Richter M."/>
            <person name="Richter-Heitmann T."/>
            <person name="Frank C."/>
            <person name="Harder J."/>
            <person name="Glockner F.O."/>
        </authorList>
    </citation>
    <scope>NUCLEOTIDE SEQUENCE</scope>
    <source>
        <strain evidence="2">6C</strain>
    </source>
</reference>
<name>M2ATU8_9BACT</name>